<evidence type="ECO:0000256" key="5">
    <source>
        <dbReference type="ARBA" id="ARBA00022801"/>
    </source>
</evidence>
<dbReference type="GO" id="GO:0004519">
    <property type="term" value="F:endonuclease activity"/>
    <property type="evidence" value="ECO:0007669"/>
    <property type="project" value="UniProtKB-KW"/>
</dbReference>
<sequence length="594" mass="68246">MEEENEKRVTSSVSDKVDQMLQLLSLKIEVDEKQSGQIKIAADKFEKVVADYDGKSIPVKKWFEIFERNADAYELSEKQKYVQARGKMVGTAKLFLESEDVCGYEELKRSVIEEFACSVNSADIHKKLQDRKKKKDESMHEYMLQMRKIAALGDIEDIAVINHIVNGLDIKNEYKYSMLRCKSLKSLKEELKADKLNVNEKKSEQQKTNVNNKQMTSAGKKDHCYNCGSTEHKRKDCNASTKCFSCNREGHISCNCPTKVEKVNKVVYENRRTKKIKVNNLEVDCLVDTGSDVTLTKANIVDQIKNVELTKTASVLRGLGNATTQPTRCFNAQVVVDRLSTDQNFIVVPSNKMEYDVLLGHDFINKFRMVADKRGYTFLNMEESSMHNDEYEVYNICEESSFTVSPKYRKPVEQLIEDTYEKPPQVVKQCPVELKIVPDGVVKPFRHPPARLSPDEAAAVQKQVEEWIDHGVVRKSSSNVASRVVVVKKKKRQKQREEARRNIEQTQQVYKRNFDKKRWLEQTYKIGDLVAIKRTQFVAGRKLASEYLGPYEITKTKGNGRYDVRKAADVEGPNITASSCDNMKLWRFVMDNEE</sequence>
<dbReference type="GeneID" id="127566354"/>
<dbReference type="GO" id="GO:0003676">
    <property type="term" value="F:nucleic acid binding"/>
    <property type="evidence" value="ECO:0007669"/>
    <property type="project" value="InterPro"/>
</dbReference>
<dbReference type="PROSITE" id="PS50158">
    <property type="entry name" value="ZF_CCHC"/>
    <property type="match status" value="2"/>
</dbReference>
<protein>
    <submittedName>
        <fullName evidence="11">Uncharacterized protein LOC127566354</fullName>
    </submittedName>
</protein>
<dbReference type="InterPro" id="IPR050951">
    <property type="entry name" value="Retrovirus_Pol_polyprotein"/>
</dbReference>
<dbReference type="AlphaFoldDB" id="A0A9C6WM28"/>
<dbReference type="InterPro" id="IPR001878">
    <property type="entry name" value="Znf_CCHC"/>
</dbReference>
<keyword evidence="2" id="KW-0548">Nucleotidyltransferase</keyword>
<dbReference type="OrthoDB" id="8066224at2759"/>
<feature type="coiled-coil region" evidence="7">
    <location>
        <begin position="181"/>
        <end position="213"/>
    </location>
</feature>
<feature type="domain" description="CCHC-type" evidence="8">
    <location>
        <begin position="242"/>
        <end position="257"/>
    </location>
</feature>
<dbReference type="InterPro" id="IPR021109">
    <property type="entry name" value="Peptidase_aspartic_dom_sf"/>
</dbReference>
<keyword evidence="5" id="KW-0378">Hydrolase</keyword>
<dbReference type="Gene3D" id="2.40.70.10">
    <property type="entry name" value="Acid Proteases"/>
    <property type="match status" value="1"/>
</dbReference>
<dbReference type="InterPro" id="IPR001969">
    <property type="entry name" value="Aspartic_peptidase_AS"/>
</dbReference>
<evidence type="ECO:0000313" key="10">
    <source>
        <dbReference type="Proteomes" id="UP000515160"/>
    </source>
</evidence>
<evidence type="ECO:0000256" key="7">
    <source>
        <dbReference type="SAM" id="Coils"/>
    </source>
</evidence>
<keyword evidence="6" id="KW-0863">Zinc-finger</keyword>
<dbReference type="Gene3D" id="3.10.10.10">
    <property type="entry name" value="HIV Type 1 Reverse Transcriptase, subunit A, domain 1"/>
    <property type="match status" value="1"/>
</dbReference>
<dbReference type="GO" id="GO:0071897">
    <property type="term" value="P:DNA biosynthetic process"/>
    <property type="evidence" value="ECO:0007669"/>
    <property type="project" value="UniProtKB-ARBA"/>
</dbReference>
<feature type="domain" description="CCHC-type" evidence="8">
    <location>
        <begin position="224"/>
        <end position="237"/>
    </location>
</feature>
<gene>
    <name evidence="11" type="primary">LOC127566354</name>
</gene>
<dbReference type="GO" id="GO:0004190">
    <property type="term" value="F:aspartic-type endopeptidase activity"/>
    <property type="evidence" value="ECO:0007669"/>
    <property type="project" value="InterPro"/>
</dbReference>
<dbReference type="SUPFAM" id="SSF50630">
    <property type="entry name" value="Acid proteases"/>
    <property type="match status" value="1"/>
</dbReference>
<dbReference type="PANTHER" id="PTHR37984:SF5">
    <property type="entry name" value="PROTEIN NYNRIN-LIKE"/>
    <property type="match status" value="1"/>
</dbReference>
<dbReference type="Gene3D" id="4.10.60.10">
    <property type="entry name" value="Zinc finger, CCHC-type"/>
    <property type="match status" value="1"/>
</dbReference>
<dbReference type="GO" id="GO:0008270">
    <property type="term" value="F:zinc ion binding"/>
    <property type="evidence" value="ECO:0007669"/>
    <property type="project" value="UniProtKB-KW"/>
</dbReference>
<dbReference type="Pfam" id="PF13975">
    <property type="entry name" value="gag-asp_proteas"/>
    <property type="match status" value="1"/>
</dbReference>
<dbReference type="PROSITE" id="PS00141">
    <property type="entry name" value="ASP_PROTEASE"/>
    <property type="match status" value="1"/>
</dbReference>
<organism evidence="10 11">
    <name type="scientific">Drosophila albomicans</name>
    <name type="common">Fruit fly</name>
    <dbReference type="NCBI Taxonomy" id="7291"/>
    <lineage>
        <taxon>Eukaryota</taxon>
        <taxon>Metazoa</taxon>
        <taxon>Ecdysozoa</taxon>
        <taxon>Arthropoda</taxon>
        <taxon>Hexapoda</taxon>
        <taxon>Insecta</taxon>
        <taxon>Pterygota</taxon>
        <taxon>Neoptera</taxon>
        <taxon>Endopterygota</taxon>
        <taxon>Diptera</taxon>
        <taxon>Brachycera</taxon>
        <taxon>Muscomorpha</taxon>
        <taxon>Ephydroidea</taxon>
        <taxon>Drosophilidae</taxon>
        <taxon>Drosophila</taxon>
    </lineage>
</organism>
<feature type="domain" description="Peptidase A2" evidence="9">
    <location>
        <begin position="283"/>
        <end position="363"/>
    </location>
</feature>
<dbReference type="SMART" id="SM00343">
    <property type="entry name" value="ZnF_C2HC"/>
    <property type="match status" value="2"/>
</dbReference>
<dbReference type="PANTHER" id="PTHR37984">
    <property type="entry name" value="PROTEIN CBG26694"/>
    <property type="match status" value="1"/>
</dbReference>
<keyword evidence="7" id="KW-0175">Coiled coil</keyword>
<proteinExistence type="predicted"/>
<dbReference type="InterPro" id="IPR036875">
    <property type="entry name" value="Znf_CCHC_sf"/>
</dbReference>
<evidence type="ECO:0000259" key="9">
    <source>
        <dbReference type="PROSITE" id="PS50175"/>
    </source>
</evidence>
<evidence type="ECO:0000256" key="4">
    <source>
        <dbReference type="ARBA" id="ARBA00022759"/>
    </source>
</evidence>
<dbReference type="Pfam" id="PF00098">
    <property type="entry name" value="zf-CCHC"/>
    <property type="match status" value="1"/>
</dbReference>
<evidence type="ECO:0000313" key="11">
    <source>
        <dbReference type="RefSeq" id="XP_051864342.1"/>
    </source>
</evidence>
<evidence type="ECO:0000256" key="2">
    <source>
        <dbReference type="ARBA" id="ARBA00022695"/>
    </source>
</evidence>
<evidence type="ECO:0000256" key="1">
    <source>
        <dbReference type="ARBA" id="ARBA00022679"/>
    </source>
</evidence>
<keyword evidence="1" id="KW-0808">Transferase</keyword>
<name>A0A9C6WM28_DROAB</name>
<dbReference type="GO" id="GO:0006508">
    <property type="term" value="P:proteolysis"/>
    <property type="evidence" value="ECO:0007669"/>
    <property type="project" value="InterPro"/>
</dbReference>
<dbReference type="InterPro" id="IPR001995">
    <property type="entry name" value="Peptidase_A2_cat"/>
</dbReference>
<reference evidence="11" key="1">
    <citation type="submission" date="2025-08" db="UniProtKB">
        <authorList>
            <consortium name="RefSeq"/>
        </authorList>
    </citation>
    <scope>IDENTIFICATION</scope>
    <source>
        <strain evidence="11">15112-1751.03</strain>
        <tissue evidence="11">Whole Adult</tissue>
    </source>
</reference>
<dbReference type="PROSITE" id="PS50175">
    <property type="entry name" value="ASP_PROT_RETROV"/>
    <property type="match status" value="1"/>
</dbReference>
<evidence type="ECO:0000259" key="8">
    <source>
        <dbReference type="PROSITE" id="PS50158"/>
    </source>
</evidence>
<dbReference type="RefSeq" id="XP_051864342.1">
    <property type="nucleotide sequence ID" value="XM_052008382.1"/>
</dbReference>
<dbReference type="GO" id="GO:0016779">
    <property type="term" value="F:nucleotidyltransferase activity"/>
    <property type="evidence" value="ECO:0007669"/>
    <property type="project" value="UniProtKB-KW"/>
</dbReference>
<evidence type="ECO:0000256" key="3">
    <source>
        <dbReference type="ARBA" id="ARBA00022722"/>
    </source>
</evidence>
<accession>A0A9C6WM28</accession>
<keyword evidence="3" id="KW-0540">Nuclease</keyword>
<dbReference type="Proteomes" id="UP000515160">
    <property type="component" value="Unplaced"/>
</dbReference>
<keyword evidence="6" id="KW-0479">Metal-binding</keyword>
<dbReference type="SUPFAM" id="SSF56672">
    <property type="entry name" value="DNA/RNA polymerases"/>
    <property type="match status" value="1"/>
</dbReference>
<keyword evidence="4" id="KW-0255">Endonuclease</keyword>
<dbReference type="InterPro" id="IPR043502">
    <property type="entry name" value="DNA/RNA_pol_sf"/>
</dbReference>
<dbReference type="SUPFAM" id="SSF57756">
    <property type="entry name" value="Retrovirus zinc finger-like domains"/>
    <property type="match status" value="1"/>
</dbReference>
<evidence type="ECO:0000256" key="6">
    <source>
        <dbReference type="PROSITE-ProRule" id="PRU00047"/>
    </source>
</evidence>
<keyword evidence="6" id="KW-0862">Zinc</keyword>
<keyword evidence="10" id="KW-1185">Reference proteome</keyword>